<keyword evidence="1" id="KW-0812">Transmembrane</keyword>
<dbReference type="Gene3D" id="3.30.700.10">
    <property type="entry name" value="Glycoprotein, Type 4 Pilin"/>
    <property type="match status" value="1"/>
</dbReference>
<dbReference type="PROSITE" id="PS00409">
    <property type="entry name" value="PROKAR_NTER_METHYL"/>
    <property type="match status" value="1"/>
</dbReference>
<evidence type="ECO:0000313" key="2">
    <source>
        <dbReference type="EMBL" id="KXZ68631.1"/>
    </source>
</evidence>
<proteinExistence type="predicted"/>
<dbReference type="Pfam" id="PF07963">
    <property type="entry name" value="N_methyl"/>
    <property type="match status" value="1"/>
</dbReference>
<comment type="caution">
    <text evidence="2">The sequence shown here is derived from an EMBL/GenBank/DDBJ whole genome shotgun (WGS) entry which is preliminary data.</text>
</comment>
<dbReference type="InterPro" id="IPR045584">
    <property type="entry name" value="Pilin-like"/>
</dbReference>
<sequence>MDREGGFSLIEMMIVVAIIGVLTSILIPVYSNYQKKTSIKACLFEVKRYSNLVYVDIFDQNELTAPFSPTVNACESITDASTMDQDNIQKITGVVKRYSDVKIECDLEKGSKCIIVE</sequence>
<evidence type="ECO:0000313" key="3">
    <source>
        <dbReference type="Proteomes" id="UP000075680"/>
    </source>
</evidence>
<organism evidence="2 3">
    <name type="scientific">Acinetobacter venetianus</name>
    <dbReference type="NCBI Taxonomy" id="52133"/>
    <lineage>
        <taxon>Bacteria</taxon>
        <taxon>Pseudomonadati</taxon>
        <taxon>Pseudomonadota</taxon>
        <taxon>Gammaproteobacteria</taxon>
        <taxon>Moraxellales</taxon>
        <taxon>Moraxellaceae</taxon>
        <taxon>Acinetobacter</taxon>
    </lineage>
</organism>
<keyword evidence="1" id="KW-0472">Membrane</keyword>
<dbReference type="SUPFAM" id="SSF54523">
    <property type="entry name" value="Pili subunits"/>
    <property type="match status" value="1"/>
</dbReference>
<accession>A0A150HPU4</accession>
<dbReference type="NCBIfam" id="TIGR02532">
    <property type="entry name" value="IV_pilin_GFxxxE"/>
    <property type="match status" value="1"/>
</dbReference>
<dbReference type="PATRIC" id="fig|52133.18.peg.1809"/>
<dbReference type="AlphaFoldDB" id="A0A150HPU4"/>
<evidence type="ECO:0000256" key="1">
    <source>
        <dbReference type="SAM" id="Phobius"/>
    </source>
</evidence>
<gene>
    <name evidence="2" type="primary">fimA</name>
    <name evidence="2" type="ORF">AVENLUH5627_01738</name>
</gene>
<dbReference type="InterPro" id="IPR012902">
    <property type="entry name" value="N_methyl_site"/>
</dbReference>
<name>A0A150HPU4_9GAMM</name>
<keyword evidence="1" id="KW-1133">Transmembrane helix</keyword>
<dbReference type="Proteomes" id="UP000075680">
    <property type="component" value="Unassembled WGS sequence"/>
</dbReference>
<reference evidence="2 3" key="1">
    <citation type="journal article" date="2016" name="Sci. Rep.">
        <title>Genomic and phenotypic characterization of the species Acinetobacter venetianus.</title>
        <authorList>
            <person name="Fondi M."/>
            <person name="Maida I."/>
            <person name="Perrin E."/>
            <person name="Orlandini V."/>
            <person name="La Torre L."/>
            <person name="Bosi E."/>
            <person name="Negroni A."/>
            <person name="Zanaroli G."/>
            <person name="Fava F."/>
            <person name="Decorosi F."/>
            <person name="Giovannetti L."/>
            <person name="Viti C."/>
            <person name="Vaneechoutte M."/>
            <person name="Dijkshoorn L."/>
            <person name="Fani R."/>
        </authorList>
    </citation>
    <scope>NUCLEOTIDE SEQUENCE [LARGE SCALE GENOMIC DNA]</scope>
    <source>
        <strain evidence="2 3">LUH5627</strain>
    </source>
</reference>
<dbReference type="EMBL" id="JRUE01000162">
    <property type="protein sequence ID" value="KXZ68631.1"/>
    <property type="molecule type" value="Genomic_DNA"/>
</dbReference>
<feature type="transmembrane region" description="Helical" evidence="1">
    <location>
        <begin position="6"/>
        <end position="30"/>
    </location>
</feature>
<dbReference type="RefSeq" id="WP_061518777.1">
    <property type="nucleotide sequence ID" value="NZ_JRUE01000162.1"/>
</dbReference>
<protein>
    <submittedName>
        <fullName evidence="2">Fimbrial protein</fullName>
    </submittedName>
</protein>